<feature type="compositionally biased region" description="Basic and acidic residues" evidence="1">
    <location>
        <begin position="1"/>
        <end position="17"/>
    </location>
</feature>
<protein>
    <submittedName>
        <fullName evidence="2">Uncharacterized protein</fullName>
    </submittedName>
</protein>
<dbReference type="AlphaFoldDB" id="A0A1F7WJY6"/>
<dbReference type="EMBL" id="MGFJ01000021">
    <property type="protein sequence ID" value="OGM02458.1"/>
    <property type="molecule type" value="Genomic_DNA"/>
</dbReference>
<gene>
    <name evidence="2" type="ORF">A2115_02710</name>
</gene>
<accession>A0A1F7WJY6</accession>
<dbReference type="Proteomes" id="UP000176198">
    <property type="component" value="Unassembled WGS sequence"/>
</dbReference>
<evidence type="ECO:0000256" key="1">
    <source>
        <dbReference type="SAM" id="MobiDB-lite"/>
    </source>
</evidence>
<reference evidence="2 3" key="1">
    <citation type="journal article" date="2016" name="Nat. Commun.">
        <title>Thousands of microbial genomes shed light on interconnected biogeochemical processes in an aquifer system.</title>
        <authorList>
            <person name="Anantharaman K."/>
            <person name="Brown C.T."/>
            <person name="Hug L.A."/>
            <person name="Sharon I."/>
            <person name="Castelle C.J."/>
            <person name="Probst A.J."/>
            <person name="Thomas B.C."/>
            <person name="Singh A."/>
            <person name="Wilkins M.J."/>
            <person name="Karaoz U."/>
            <person name="Brodie E.L."/>
            <person name="Williams K.H."/>
            <person name="Hubbard S.S."/>
            <person name="Banfield J.F."/>
        </authorList>
    </citation>
    <scope>NUCLEOTIDE SEQUENCE [LARGE SCALE GENOMIC DNA]</scope>
</reference>
<organism evidence="2 3">
    <name type="scientific">Candidatus Woesebacteria bacterium GWA1_41_8</name>
    <dbReference type="NCBI Taxonomy" id="1802471"/>
    <lineage>
        <taxon>Bacteria</taxon>
        <taxon>Candidatus Woeseibacteriota</taxon>
    </lineage>
</organism>
<comment type="caution">
    <text evidence="2">The sequence shown here is derived from an EMBL/GenBank/DDBJ whole genome shotgun (WGS) entry which is preliminary data.</text>
</comment>
<feature type="region of interest" description="Disordered" evidence="1">
    <location>
        <begin position="1"/>
        <end position="58"/>
    </location>
</feature>
<evidence type="ECO:0000313" key="2">
    <source>
        <dbReference type="EMBL" id="OGM02458.1"/>
    </source>
</evidence>
<proteinExistence type="predicted"/>
<name>A0A1F7WJY6_9BACT</name>
<dbReference type="STRING" id="1802471.A2115_02710"/>
<sequence length="111" mass="12512">MPTPEEGPKDIEVRPEQMDIPPEVERATGAQTTQYTPPKPPTDDAGQPLVQPTDDQGNSIVIPADQNQLTAWSKGDPDDSLTWFGAFWLRLIRKAVHFGWRVFQRKEKDAD</sequence>
<evidence type="ECO:0000313" key="3">
    <source>
        <dbReference type="Proteomes" id="UP000176198"/>
    </source>
</evidence>